<dbReference type="PROSITE" id="PS50071">
    <property type="entry name" value="HOMEOBOX_2"/>
    <property type="match status" value="1"/>
</dbReference>
<evidence type="ECO:0000313" key="10">
    <source>
        <dbReference type="Proteomes" id="UP001153620"/>
    </source>
</evidence>
<dbReference type="InterPro" id="IPR001356">
    <property type="entry name" value="HD"/>
</dbReference>
<sequence length="386" mass="42959">MLILSRTYPTTPFISFINFFFGYSKENQWKIINFRFRSFLISIGENHAMKQSDGDLSDCDSEPGIPLKRKQRRSRTTFTAMQLDELERAFERTQYPDIYTREELAQRTKLTEARIQVWFSNRRARLRKQVVIPSSSSYSSMGSNPLAYSTSSSVPGYSILQPLAEASQFSTASSQMHDFYSSHVHQMANQARQSPPEQSNNTTSPNALQNSSAYYHHYHSSPAATISQNSGTGYSSPQNVNQSGSTLNGNESPNSVDQFTPNNNNNNIQLPDTPNSLVTTMMGPTSGNSNSNEGTNGINESPTENATIIANNNNNYSPWCSSTGHHQLPLSNSPIHSSSYNHHSASLYGAHHNLSSSLLPHQNISGFAHPHSGKSFGMSQPFYSWY</sequence>
<reference evidence="9" key="2">
    <citation type="submission" date="2022-10" db="EMBL/GenBank/DDBJ databases">
        <authorList>
            <consortium name="ENA_rothamsted_submissions"/>
            <consortium name="culmorum"/>
            <person name="King R."/>
        </authorList>
    </citation>
    <scope>NUCLEOTIDE SEQUENCE</scope>
</reference>
<reference evidence="9" key="1">
    <citation type="submission" date="2022-01" db="EMBL/GenBank/DDBJ databases">
        <authorList>
            <person name="King R."/>
        </authorList>
    </citation>
    <scope>NUCLEOTIDE SEQUENCE</scope>
</reference>
<dbReference type="OrthoDB" id="9999955at2759"/>
<evidence type="ECO:0000313" key="9">
    <source>
        <dbReference type="EMBL" id="CAH1708453.1"/>
    </source>
</evidence>
<gene>
    <name evidence="9" type="ORF">CHIRRI_LOCUS718</name>
</gene>
<keyword evidence="4 5" id="KW-0539">Nucleus</keyword>
<keyword evidence="3 5" id="KW-0371">Homeobox</keyword>
<dbReference type="Gene3D" id="1.10.10.60">
    <property type="entry name" value="Homeodomain-like"/>
    <property type="match status" value="1"/>
</dbReference>
<accession>A0A9P0ILY2</accession>
<dbReference type="Pfam" id="PF00046">
    <property type="entry name" value="Homeodomain"/>
    <property type="match status" value="1"/>
</dbReference>
<dbReference type="SMART" id="SM00389">
    <property type="entry name" value="HOX"/>
    <property type="match status" value="1"/>
</dbReference>
<dbReference type="CDD" id="cd00086">
    <property type="entry name" value="homeodomain"/>
    <property type="match status" value="1"/>
</dbReference>
<dbReference type="SUPFAM" id="SSF46689">
    <property type="entry name" value="Homeodomain-like"/>
    <property type="match status" value="1"/>
</dbReference>
<keyword evidence="10" id="KW-1185">Reference proteome</keyword>
<dbReference type="PROSITE" id="PS00027">
    <property type="entry name" value="HOMEOBOX_1"/>
    <property type="match status" value="1"/>
</dbReference>
<feature type="compositionally biased region" description="Polar residues" evidence="7">
    <location>
        <begin position="225"/>
        <end position="261"/>
    </location>
</feature>
<dbReference type="EMBL" id="OU895877">
    <property type="protein sequence ID" value="CAH1708453.1"/>
    <property type="molecule type" value="Genomic_DNA"/>
</dbReference>
<evidence type="ECO:0000256" key="3">
    <source>
        <dbReference type="ARBA" id="ARBA00023155"/>
    </source>
</evidence>
<dbReference type="GO" id="GO:0005634">
    <property type="term" value="C:nucleus"/>
    <property type="evidence" value="ECO:0007669"/>
    <property type="project" value="UniProtKB-SubCell"/>
</dbReference>
<evidence type="ECO:0000256" key="5">
    <source>
        <dbReference type="PROSITE-ProRule" id="PRU00108"/>
    </source>
</evidence>
<evidence type="ECO:0000256" key="7">
    <source>
        <dbReference type="SAM" id="MobiDB-lite"/>
    </source>
</evidence>
<feature type="domain" description="Homeobox" evidence="8">
    <location>
        <begin position="69"/>
        <end position="129"/>
    </location>
</feature>
<dbReference type="GO" id="GO:0000977">
    <property type="term" value="F:RNA polymerase II transcription regulatory region sequence-specific DNA binding"/>
    <property type="evidence" value="ECO:0007669"/>
    <property type="project" value="TreeGrafter"/>
</dbReference>
<protein>
    <recommendedName>
        <fullName evidence="8">Homeobox domain-containing protein</fullName>
    </recommendedName>
</protein>
<evidence type="ECO:0000256" key="2">
    <source>
        <dbReference type="ARBA" id="ARBA00023125"/>
    </source>
</evidence>
<evidence type="ECO:0000256" key="4">
    <source>
        <dbReference type="ARBA" id="ARBA00023242"/>
    </source>
</evidence>
<proteinExistence type="predicted"/>
<dbReference type="FunFam" id="1.10.10.60:FF:000035">
    <property type="entry name" value="paired box protein Pax-3 isoform X2"/>
    <property type="match status" value="1"/>
</dbReference>
<evidence type="ECO:0000259" key="8">
    <source>
        <dbReference type="PROSITE" id="PS50071"/>
    </source>
</evidence>
<dbReference type="AlphaFoldDB" id="A0A9P0ILY2"/>
<organism evidence="9 10">
    <name type="scientific">Chironomus riparius</name>
    <dbReference type="NCBI Taxonomy" id="315576"/>
    <lineage>
        <taxon>Eukaryota</taxon>
        <taxon>Metazoa</taxon>
        <taxon>Ecdysozoa</taxon>
        <taxon>Arthropoda</taxon>
        <taxon>Hexapoda</taxon>
        <taxon>Insecta</taxon>
        <taxon>Pterygota</taxon>
        <taxon>Neoptera</taxon>
        <taxon>Endopterygota</taxon>
        <taxon>Diptera</taxon>
        <taxon>Nematocera</taxon>
        <taxon>Chironomoidea</taxon>
        <taxon>Chironomidae</taxon>
        <taxon>Chironominae</taxon>
        <taxon>Chironomus</taxon>
    </lineage>
</organism>
<feature type="DNA-binding region" description="Homeobox" evidence="5">
    <location>
        <begin position="71"/>
        <end position="130"/>
    </location>
</feature>
<feature type="compositionally biased region" description="Polar residues" evidence="7">
    <location>
        <begin position="268"/>
        <end position="279"/>
    </location>
</feature>
<evidence type="ECO:0000256" key="1">
    <source>
        <dbReference type="ARBA" id="ARBA00004123"/>
    </source>
</evidence>
<dbReference type="InterPro" id="IPR050649">
    <property type="entry name" value="Paired_Homeobox_TFs"/>
</dbReference>
<evidence type="ECO:0000256" key="6">
    <source>
        <dbReference type="RuleBase" id="RU000682"/>
    </source>
</evidence>
<dbReference type="Proteomes" id="UP001153620">
    <property type="component" value="Chromosome 1"/>
</dbReference>
<dbReference type="PANTHER" id="PTHR24329">
    <property type="entry name" value="HOMEOBOX PROTEIN ARISTALESS"/>
    <property type="match status" value="1"/>
</dbReference>
<dbReference type="InterPro" id="IPR009057">
    <property type="entry name" value="Homeodomain-like_sf"/>
</dbReference>
<dbReference type="InterPro" id="IPR017970">
    <property type="entry name" value="Homeobox_CS"/>
</dbReference>
<feature type="region of interest" description="Disordered" evidence="7">
    <location>
        <begin position="223"/>
        <end position="302"/>
    </location>
</feature>
<dbReference type="GO" id="GO:0000981">
    <property type="term" value="F:DNA-binding transcription factor activity, RNA polymerase II-specific"/>
    <property type="evidence" value="ECO:0007669"/>
    <property type="project" value="InterPro"/>
</dbReference>
<dbReference type="PANTHER" id="PTHR24329:SF337">
    <property type="entry name" value="ARISTALESS RELATED HOMEOBOX"/>
    <property type="match status" value="1"/>
</dbReference>
<keyword evidence="2 5" id="KW-0238">DNA-binding</keyword>
<name>A0A9P0ILY2_9DIPT</name>
<feature type="region of interest" description="Disordered" evidence="7">
    <location>
        <begin position="186"/>
        <end position="209"/>
    </location>
</feature>
<comment type="subcellular location">
    <subcellularLocation>
        <location evidence="1 5 6">Nucleus</location>
    </subcellularLocation>
</comment>
<feature type="compositionally biased region" description="Low complexity" evidence="7">
    <location>
        <begin position="283"/>
        <end position="302"/>
    </location>
</feature>